<evidence type="ECO:0000256" key="1">
    <source>
        <dbReference type="ARBA" id="ARBA00006738"/>
    </source>
</evidence>
<comment type="similarity">
    <text evidence="1 2">Belongs to the UPF0102 family.</text>
</comment>
<accession>A0A1T5P8W6</accession>
<dbReference type="Gene3D" id="3.40.1350.10">
    <property type="match status" value="1"/>
</dbReference>
<dbReference type="CDD" id="cd20736">
    <property type="entry name" value="PoNe_Nuclease"/>
    <property type="match status" value="1"/>
</dbReference>
<sequence length="116" mass="13540">MANHLSLGQQGESIAQAYVSRYCTILHVNWKSGRKEIDIIARKNEQIYFIEVKTRSTDRFGWPEEAVNARKEEHIRSVATDYLLYYNLNPAAIRFDIIAITFSGENYELEHLKDVF</sequence>
<gene>
    <name evidence="3" type="ORF">SAMN05660461_4575</name>
</gene>
<dbReference type="AlphaFoldDB" id="A0A1T5P8W6"/>
<dbReference type="GO" id="GO:0003676">
    <property type="term" value="F:nucleic acid binding"/>
    <property type="evidence" value="ECO:0007669"/>
    <property type="project" value="InterPro"/>
</dbReference>
<dbReference type="Pfam" id="PF02021">
    <property type="entry name" value="UPF0102"/>
    <property type="match status" value="1"/>
</dbReference>
<protein>
    <recommendedName>
        <fullName evidence="2">UPF0102 protein SAMN05660461_4575</fullName>
    </recommendedName>
</protein>
<keyword evidence="3" id="KW-0255">Endonuclease</keyword>
<dbReference type="SUPFAM" id="SSF52980">
    <property type="entry name" value="Restriction endonuclease-like"/>
    <property type="match status" value="1"/>
</dbReference>
<dbReference type="HAMAP" id="MF_00048">
    <property type="entry name" value="UPF0102"/>
    <property type="match status" value="1"/>
</dbReference>
<organism evidence="3 4">
    <name type="scientific">Chitinophaga ginsengisegetis</name>
    <dbReference type="NCBI Taxonomy" id="393003"/>
    <lineage>
        <taxon>Bacteria</taxon>
        <taxon>Pseudomonadati</taxon>
        <taxon>Bacteroidota</taxon>
        <taxon>Chitinophagia</taxon>
        <taxon>Chitinophagales</taxon>
        <taxon>Chitinophagaceae</taxon>
        <taxon>Chitinophaga</taxon>
    </lineage>
</organism>
<dbReference type="InterPro" id="IPR011856">
    <property type="entry name" value="tRNA_endonuc-like_dom_sf"/>
</dbReference>
<keyword evidence="3" id="KW-0540">Nuclease</keyword>
<dbReference type="InterPro" id="IPR003509">
    <property type="entry name" value="UPF0102_YraN-like"/>
</dbReference>
<name>A0A1T5P8W6_9BACT</name>
<dbReference type="PANTHER" id="PTHR34039:SF1">
    <property type="entry name" value="UPF0102 PROTEIN YRAN"/>
    <property type="match status" value="1"/>
</dbReference>
<evidence type="ECO:0000256" key="2">
    <source>
        <dbReference type="HAMAP-Rule" id="MF_00048"/>
    </source>
</evidence>
<dbReference type="EMBL" id="FUZZ01000004">
    <property type="protein sequence ID" value="SKD08699.1"/>
    <property type="molecule type" value="Genomic_DNA"/>
</dbReference>
<proteinExistence type="inferred from homology"/>
<keyword evidence="4" id="KW-1185">Reference proteome</keyword>
<dbReference type="STRING" id="393003.SAMN05660461_4575"/>
<evidence type="ECO:0000313" key="3">
    <source>
        <dbReference type="EMBL" id="SKD08699.1"/>
    </source>
</evidence>
<reference evidence="3 4" key="1">
    <citation type="submission" date="2017-02" db="EMBL/GenBank/DDBJ databases">
        <authorList>
            <person name="Peterson S.W."/>
        </authorList>
    </citation>
    <scope>NUCLEOTIDE SEQUENCE [LARGE SCALE GENOMIC DNA]</scope>
    <source>
        <strain evidence="3 4">DSM 18108</strain>
    </source>
</reference>
<keyword evidence="3" id="KW-0378">Hydrolase</keyword>
<dbReference type="Proteomes" id="UP000190166">
    <property type="component" value="Unassembled WGS sequence"/>
</dbReference>
<dbReference type="GO" id="GO:0004519">
    <property type="term" value="F:endonuclease activity"/>
    <property type="evidence" value="ECO:0007669"/>
    <property type="project" value="UniProtKB-KW"/>
</dbReference>
<dbReference type="InterPro" id="IPR011335">
    <property type="entry name" value="Restrct_endonuc-II-like"/>
</dbReference>
<dbReference type="PANTHER" id="PTHR34039">
    <property type="entry name" value="UPF0102 PROTEIN YRAN"/>
    <property type="match status" value="1"/>
</dbReference>
<evidence type="ECO:0000313" key="4">
    <source>
        <dbReference type="Proteomes" id="UP000190166"/>
    </source>
</evidence>
<dbReference type="RefSeq" id="WP_079471867.1">
    <property type="nucleotide sequence ID" value="NZ_FUZZ01000004.1"/>
</dbReference>